<proteinExistence type="predicted"/>
<feature type="compositionally biased region" description="Pro residues" evidence="1">
    <location>
        <begin position="106"/>
        <end position="115"/>
    </location>
</feature>
<sequence>MKPQFSFRYNVEISRLHLGFTDYSPATPGNTSSDSKIESNPSEDPSEDHSAPLAITPFLDDPYMQIRRAYYTTNKESSDSLSSSIIPPPPAPKRVRAPRAHISSPPVLPSPPVVPSSPLSHHRDSVLEDIMPP</sequence>
<protein>
    <submittedName>
        <fullName evidence="2">Uncharacterized protein</fullName>
    </submittedName>
</protein>
<organism evidence="2">
    <name type="scientific">Tanacetum cinerariifolium</name>
    <name type="common">Dalmatian daisy</name>
    <name type="synonym">Chrysanthemum cinerariifolium</name>
    <dbReference type="NCBI Taxonomy" id="118510"/>
    <lineage>
        <taxon>Eukaryota</taxon>
        <taxon>Viridiplantae</taxon>
        <taxon>Streptophyta</taxon>
        <taxon>Embryophyta</taxon>
        <taxon>Tracheophyta</taxon>
        <taxon>Spermatophyta</taxon>
        <taxon>Magnoliopsida</taxon>
        <taxon>eudicotyledons</taxon>
        <taxon>Gunneridae</taxon>
        <taxon>Pentapetalae</taxon>
        <taxon>asterids</taxon>
        <taxon>campanulids</taxon>
        <taxon>Asterales</taxon>
        <taxon>Asteraceae</taxon>
        <taxon>Asteroideae</taxon>
        <taxon>Anthemideae</taxon>
        <taxon>Anthemidinae</taxon>
        <taxon>Tanacetum</taxon>
    </lineage>
</organism>
<accession>A0A699GQ60</accession>
<evidence type="ECO:0000313" key="2">
    <source>
        <dbReference type="EMBL" id="GEV71459.1"/>
    </source>
</evidence>
<dbReference type="EMBL" id="BKCJ010031934">
    <property type="protein sequence ID" value="GEV71459.1"/>
    <property type="molecule type" value="Genomic_DNA"/>
</dbReference>
<gene>
    <name evidence="2" type="ORF">Tci_143436</name>
</gene>
<feature type="compositionally biased region" description="Polar residues" evidence="1">
    <location>
        <begin position="27"/>
        <end position="43"/>
    </location>
</feature>
<feature type="region of interest" description="Disordered" evidence="1">
    <location>
        <begin position="20"/>
        <end position="133"/>
    </location>
</feature>
<dbReference type="AlphaFoldDB" id="A0A699GQ60"/>
<reference evidence="2" key="1">
    <citation type="journal article" date="2019" name="Sci. Rep.">
        <title>Draft genome of Tanacetum cinerariifolium, the natural source of mosquito coil.</title>
        <authorList>
            <person name="Yamashiro T."/>
            <person name="Shiraishi A."/>
            <person name="Satake H."/>
            <person name="Nakayama K."/>
        </authorList>
    </citation>
    <scope>NUCLEOTIDE SEQUENCE</scope>
</reference>
<name>A0A699GQ60_TANCI</name>
<comment type="caution">
    <text evidence="2">The sequence shown here is derived from an EMBL/GenBank/DDBJ whole genome shotgun (WGS) entry which is preliminary data.</text>
</comment>
<evidence type="ECO:0000256" key="1">
    <source>
        <dbReference type="SAM" id="MobiDB-lite"/>
    </source>
</evidence>